<proteinExistence type="predicted"/>
<reference evidence="2 3" key="1">
    <citation type="submission" date="2018-06" db="EMBL/GenBank/DDBJ databases">
        <authorList>
            <consortium name="Pathogen Informatics"/>
            <person name="Doyle S."/>
        </authorList>
    </citation>
    <scope>NUCLEOTIDE SEQUENCE [LARGE SCALE GENOMIC DNA]</scope>
    <source>
        <strain evidence="2 3">NCTC12151</strain>
    </source>
</reference>
<evidence type="ECO:0000313" key="3">
    <source>
        <dbReference type="Proteomes" id="UP000249005"/>
    </source>
</evidence>
<dbReference type="OrthoDB" id="6636164at2"/>
<gene>
    <name evidence="2" type="ORF">NCTC12151_03642</name>
</gene>
<accession>A0A2X4V184</accession>
<dbReference type="EMBL" id="LS483470">
    <property type="protein sequence ID" value="SQI44379.1"/>
    <property type="molecule type" value="Genomic_DNA"/>
</dbReference>
<dbReference type="RefSeq" id="WP_111741875.1">
    <property type="nucleotide sequence ID" value="NZ_LR698987.1"/>
</dbReference>
<name>A0A2X4V184_9GAMM</name>
<dbReference type="GO" id="GO:0008218">
    <property type="term" value="P:bioluminescence"/>
    <property type="evidence" value="ECO:0007669"/>
    <property type="project" value="InterPro"/>
</dbReference>
<dbReference type="KEGG" id="lri:NCTC12151_03642"/>
<sequence>MNSALSERLIKIKDWLQRITQSGWSFSSDPDTQAFCLSRIAELASSDVIEKKLKEELGNRPWWPPYRILLVISETDPLGTLEGFLAAYLIGCRIRIKARDSLPLLETLRQTLGLSESECEIENWNSQNQDDARLLKGVDVALLAGGDSLIRHYRSVAPSYIRLVELGPKLSAMAILGDEPPPLDRLLADICLFLQGVCSSPRFIAIEKKRTAERLFTLLASRLDALPPLPDDIRLGQLAKVRTLSMQSLLSSDCFKIVHSEASGWTVTLSTGLSPEVWLPKGISLIYCPDDSVEDLLSLAHERWFGQLQTLGYWGVERSPRYEGFTRYCPIGKMHRRSALAPRDGVFTLAALVTFIDEEKE</sequence>
<dbReference type="Proteomes" id="UP000249005">
    <property type="component" value="Chromosome 1"/>
</dbReference>
<dbReference type="InterPro" id="IPR008670">
    <property type="entry name" value="CoA_reduct_LuxC"/>
</dbReference>
<organism evidence="2 3">
    <name type="scientific">Leminorella richardii</name>
    <dbReference type="NCBI Taxonomy" id="158841"/>
    <lineage>
        <taxon>Bacteria</taxon>
        <taxon>Pseudomonadati</taxon>
        <taxon>Pseudomonadota</taxon>
        <taxon>Gammaproteobacteria</taxon>
        <taxon>Enterobacterales</taxon>
        <taxon>Budviciaceae</taxon>
        <taxon>Leminorella</taxon>
    </lineage>
</organism>
<dbReference type="Pfam" id="PF05893">
    <property type="entry name" value="LuxC"/>
    <property type="match status" value="1"/>
</dbReference>
<dbReference type="GO" id="GO:0003995">
    <property type="term" value="F:acyl-CoA dehydrogenase activity"/>
    <property type="evidence" value="ECO:0007669"/>
    <property type="project" value="InterPro"/>
</dbReference>
<keyword evidence="3" id="KW-1185">Reference proteome</keyword>
<dbReference type="AlphaFoldDB" id="A0A2X4V184"/>
<evidence type="ECO:0000313" key="2">
    <source>
        <dbReference type="EMBL" id="SQI44379.1"/>
    </source>
</evidence>
<protein>
    <submittedName>
        <fullName evidence="2">Acyl-CoA reductase (LuxC)</fullName>
    </submittedName>
</protein>
<evidence type="ECO:0000256" key="1">
    <source>
        <dbReference type="ARBA" id="ARBA00022857"/>
    </source>
</evidence>
<keyword evidence="1" id="KW-0521">NADP</keyword>